<evidence type="ECO:0000256" key="4">
    <source>
        <dbReference type="ARBA" id="ARBA00023002"/>
    </source>
</evidence>
<keyword evidence="8" id="KW-1185">Reference proteome</keyword>
<proteinExistence type="predicted"/>
<dbReference type="PROSITE" id="PS50292">
    <property type="entry name" value="PEROXIDASE_3"/>
    <property type="match status" value="1"/>
</dbReference>
<feature type="non-terminal residue" evidence="7">
    <location>
        <position position="1074"/>
    </location>
</feature>
<sequence>MSMDTEKQVNDHIAKARQSLIAKDLAGLTRALTDVAQLSKYINISDLPAIKDAVFHNDALNDRYLLLERLLVLMSHLNDSTQQSSGLHKLGEDIEKFVIDLLYKDLPHPPSGYMSTLTGSAPQPPSSSSTKPGSIKYAYRSSDGSGYNPLFPTLGKAGTPYARSVPSTRFPPLSSLPDSGLVFDTLLKREKFVEHPGGVSSLFFAFADLVIHSIFNTSYADPTVNNSSSYLDLSILYGNSDDQVMRVRKQDGTGKMLEDVFADARLLLMPPATCALLVLLCRNHNYVADKIFRINERRAYRDPQGLSDADKKTQDDEIFNRARLVNSGYFVQIILGDYVGAILGQARDGHDWRLDPLMEMRQANHELAPRGEGNVISIEFNLLYRWHATLSREDEKWTEAEFRKYLGQGDLSKVTKQEFGVAAQKAVRRNGDDPAKWTFEGLQRGTDGRFKDEDLAKILIDATEYRAGAFKARGIPEALKAVEIMGIEAARKWGTCSLNEFRKFMGLKRGYPYASFEDWNTDQSVAATARSLYKHIDNLELYVGLQAEEAKKPGPGAGLCPGYTISRAILADAVCLTRGDRYLTVDFTPFNLTTWGYLDCQTNVHDGSYGGMLTKLLFRTLPEQYTPRSAHAHFPFLVPGFMREELRKRNLQEMGKYDWKRPAVPGRLRSVGSRPGQYEVAQKIVGAQGGEGRGEQEFANGWGNRLEDIIGKGKEPDLKLVQKYLIDHKEEWANFFVSLTESLIRQRGINHVGTNIRSVDIVKDVLNALPVRWVCHQIIGLHIAPEPKGNKPDATEEEFCKKLQDVCQYVFLDLDNYNDWELRESSVATYNKLKQEVVKDFKSFDSMIWDGIRRVADYDPDDYSRDFLKQLWKNRGGADAETLADALFCEVVPTAAHFAQAVAHVVNYYLDENRREDRDVLVNLSTHHSADSKAKAVNLVYAALAKDPPISGAWFTALKNSDALGAGDRLRAGEKVFVGLTPSPTSNGSTSAQENHIQHPSLGLGTHGLLLSPLFEAIAPRVIGTILGLPRVQRAGGESGKFNRFVEDYCGVPLQQYITYEGRVSPFPASLIVQ</sequence>
<feature type="region of interest" description="Disordered" evidence="6">
    <location>
        <begin position="113"/>
        <end position="135"/>
    </location>
</feature>
<evidence type="ECO:0000313" key="8">
    <source>
        <dbReference type="Proteomes" id="UP001465976"/>
    </source>
</evidence>
<dbReference type="InterPro" id="IPR037120">
    <property type="entry name" value="Haem_peroxidase_sf_animal"/>
</dbReference>
<comment type="caution">
    <text evidence="7">The sequence shown here is derived from an EMBL/GenBank/DDBJ whole genome shotgun (WGS) entry which is preliminary data.</text>
</comment>
<dbReference type="InterPro" id="IPR019791">
    <property type="entry name" value="Haem_peroxidase_animal"/>
</dbReference>
<dbReference type="CDD" id="cd09817">
    <property type="entry name" value="linoleate_diol_synthase_like"/>
    <property type="match status" value="1"/>
</dbReference>
<dbReference type="EMBL" id="JBAHYK010000220">
    <property type="protein sequence ID" value="KAL0576476.1"/>
    <property type="molecule type" value="Genomic_DNA"/>
</dbReference>
<accession>A0ABR3FMD1</accession>
<dbReference type="PANTHER" id="PTHR11903:SF37">
    <property type="entry name" value="PSI-PRODUCING OXYGENASE A"/>
    <property type="match status" value="1"/>
</dbReference>
<evidence type="ECO:0000256" key="5">
    <source>
        <dbReference type="ARBA" id="ARBA00023004"/>
    </source>
</evidence>
<evidence type="ECO:0000256" key="6">
    <source>
        <dbReference type="SAM" id="MobiDB-lite"/>
    </source>
</evidence>
<evidence type="ECO:0000256" key="1">
    <source>
        <dbReference type="ARBA" id="ARBA00022617"/>
    </source>
</evidence>
<name>A0ABR3FMD1_9AGAR</name>
<dbReference type="Pfam" id="PF03098">
    <property type="entry name" value="An_peroxidase"/>
    <property type="match status" value="1"/>
</dbReference>
<keyword evidence="2" id="KW-0479">Metal-binding</keyword>
<dbReference type="InterPro" id="IPR034812">
    <property type="entry name" value="Ppo-like_N"/>
</dbReference>
<dbReference type="Proteomes" id="UP001465976">
    <property type="component" value="Unassembled WGS sequence"/>
</dbReference>
<evidence type="ECO:0008006" key="9">
    <source>
        <dbReference type="Google" id="ProtNLM"/>
    </source>
</evidence>
<reference evidence="7 8" key="1">
    <citation type="submission" date="2024-02" db="EMBL/GenBank/DDBJ databases">
        <title>A draft genome for the cacao thread blight pathogen Marasmius crinis-equi.</title>
        <authorList>
            <person name="Cohen S.P."/>
            <person name="Baruah I.K."/>
            <person name="Amoako-Attah I."/>
            <person name="Bukari Y."/>
            <person name="Meinhardt L.W."/>
            <person name="Bailey B.A."/>
        </authorList>
    </citation>
    <scope>NUCLEOTIDE SEQUENCE [LARGE SCALE GENOMIC DNA]</scope>
    <source>
        <strain evidence="7 8">GH-76</strain>
    </source>
</reference>
<keyword evidence="3" id="KW-0223">Dioxygenase</keyword>
<keyword evidence="5" id="KW-0408">Iron</keyword>
<dbReference type="Gene3D" id="1.10.640.10">
    <property type="entry name" value="Haem peroxidase domain superfamily, animal type"/>
    <property type="match status" value="1"/>
</dbReference>
<gene>
    <name evidence="7" type="ORF">V5O48_005487</name>
</gene>
<protein>
    <recommendedName>
        <fullName evidence="9">Heme peroxidase</fullName>
    </recommendedName>
</protein>
<dbReference type="InterPro" id="IPR050783">
    <property type="entry name" value="Oxylipin_biosynth_metab"/>
</dbReference>
<dbReference type="InterPro" id="IPR010255">
    <property type="entry name" value="Haem_peroxidase_sf"/>
</dbReference>
<evidence type="ECO:0000256" key="2">
    <source>
        <dbReference type="ARBA" id="ARBA00022723"/>
    </source>
</evidence>
<dbReference type="PRINTS" id="PR00457">
    <property type="entry name" value="ANPEROXIDASE"/>
</dbReference>
<evidence type="ECO:0000256" key="3">
    <source>
        <dbReference type="ARBA" id="ARBA00022964"/>
    </source>
</evidence>
<feature type="compositionally biased region" description="Polar residues" evidence="6">
    <location>
        <begin position="113"/>
        <end position="132"/>
    </location>
</feature>
<evidence type="ECO:0000313" key="7">
    <source>
        <dbReference type="EMBL" id="KAL0576476.1"/>
    </source>
</evidence>
<organism evidence="7 8">
    <name type="scientific">Marasmius crinis-equi</name>
    <dbReference type="NCBI Taxonomy" id="585013"/>
    <lineage>
        <taxon>Eukaryota</taxon>
        <taxon>Fungi</taxon>
        <taxon>Dikarya</taxon>
        <taxon>Basidiomycota</taxon>
        <taxon>Agaricomycotina</taxon>
        <taxon>Agaricomycetes</taxon>
        <taxon>Agaricomycetidae</taxon>
        <taxon>Agaricales</taxon>
        <taxon>Marasmiineae</taxon>
        <taxon>Marasmiaceae</taxon>
        <taxon>Marasmius</taxon>
    </lineage>
</organism>
<keyword evidence="4" id="KW-0560">Oxidoreductase</keyword>
<keyword evidence="1" id="KW-0349">Heme</keyword>
<dbReference type="SUPFAM" id="SSF48113">
    <property type="entry name" value="Heme-dependent peroxidases"/>
    <property type="match status" value="1"/>
</dbReference>
<dbReference type="PANTHER" id="PTHR11903">
    <property type="entry name" value="PROSTAGLANDIN G/H SYNTHASE"/>
    <property type="match status" value="1"/>
</dbReference>